<evidence type="ECO:0000256" key="2">
    <source>
        <dbReference type="ARBA" id="ARBA00004207"/>
    </source>
</evidence>
<keyword evidence="11" id="KW-0677">Repeat</keyword>
<reference evidence="29" key="1">
    <citation type="submission" date="2025-08" db="UniProtKB">
        <authorList>
            <consortium name="RefSeq"/>
        </authorList>
    </citation>
    <scope>IDENTIFICATION</scope>
    <source>
        <tissue evidence="29">Gonad</tissue>
    </source>
</reference>
<dbReference type="Pfam" id="PF13088">
    <property type="entry name" value="BNR_2"/>
    <property type="match status" value="1"/>
</dbReference>
<dbReference type="GO" id="GO:0043202">
    <property type="term" value="C:lysosomal lumen"/>
    <property type="evidence" value="ECO:0007669"/>
    <property type="project" value="UniProtKB-SubCell"/>
</dbReference>
<keyword evidence="28" id="KW-1185">Reference proteome</keyword>
<evidence type="ECO:0000256" key="19">
    <source>
        <dbReference type="ARBA" id="ARBA00023295"/>
    </source>
</evidence>
<feature type="transmembrane region" description="Helical" evidence="26">
    <location>
        <begin position="12"/>
        <end position="34"/>
    </location>
</feature>
<dbReference type="GO" id="GO:0009313">
    <property type="term" value="P:oligosaccharide catabolic process"/>
    <property type="evidence" value="ECO:0007669"/>
    <property type="project" value="TreeGrafter"/>
</dbReference>
<evidence type="ECO:0000256" key="12">
    <source>
        <dbReference type="ARBA" id="ARBA00022801"/>
    </source>
</evidence>
<keyword evidence="15 26" id="KW-0472">Membrane</keyword>
<dbReference type="GeneID" id="109484461"/>
<dbReference type="PANTHER" id="PTHR10628">
    <property type="entry name" value="SIALIDASE"/>
    <property type="match status" value="1"/>
</dbReference>
<accession>A0A6P5AMP1</accession>
<evidence type="ECO:0000256" key="17">
    <source>
        <dbReference type="ARBA" id="ARBA00023228"/>
    </source>
</evidence>
<evidence type="ECO:0000256" key="20">
    <source>
        <dbReference type="ARBA" id="ARBA00023329"/>
    </source>
</evidence>
<dbReference type="GO" id="GO:0004308">
    <property type="term" value="F:exo-alpha-sialidase activity"/>
    <property type="evidence" value="ECO:0007669"/>
    <property type="project" value="UniProtKB-EC"/>
</dbReference>
<evidence type="ECO:0000256" key="15">
    <source>
        <dbReference type="ARBA" id="ARBA00023136"/>
    </source>
</evidence>
<evidence type="ECO:0000259" key="27">
    <source>
        <dbReference type="Pfam" id="PF13088"/>
    </source>
</evidence>
<keyword evidence="16" id="KW-0325">Glycoprotein</keyword>
<keyword evidence="9" id="KW-0597">Phosphoprotein</keyword>
<dbReference type="FunFam" id="2.120.10.10:FF:000003">
    <property type="entry name" value="Neuraminidase 1"/>
    <property type="match status" value="1"/>
</dbReference>
<proteinExistence type="inferred from homology"/>
<dbReference type="GO" id="GO:0031410">
    <property type="term" value="C:cytoplasmic vesicle"/>
    <property type="evidence" value="ECO:0007669"/>
    <property type="project" value="UniProtKB-SubCell"/>
</dbReference>
<protein>
    <recommendedName>
        <fullName evidence="23">Sialidase-1</fullName>
        <ecNumber evidence="7">3.2.1.18</ecNumber>
    </recommendedName>
    <alternativeName>
        <fullName evidence="25">Lysosomal sialidase</fullName>
    </alternativeName>
    <alternativeName>
        <fullName evidence="24">N-acetyl-alpha-neuraminidase 1</fullName>
    </alternativeName>
</protein>
<dbReference type="KEGG" id="bbel:109484461"/>
<evidence type="ECO:0000256" key="4">
    <source>
        <dbReference type="ARBA" id="ARBA00004236"/>
    </source>
</evidence>
<organism evidence="28 29">
    <name type="scientific">Branchiostoma belcheri</name>
    <name type="common">Amphioxus</name>
    <dbReference type="NCBI Taxonomy" id="7741"/>
    <lineage>
        <taxon>Eukaryota</taxon>
        <taxon>Metazoa</taxon>
        <taxon>Chordata</taxon>
        <taxon>Cephalochordata</taxon>
        <taxon>Leptocardii</taxon>
        <taxon>Amphioxiformes</taxon>
        <taxon>Branchiostomatidae</taxon>
        <taxon>Branchiostoma</taxon>
    </lineage>
</organism>
<comment type="subunit">
    <text evidence="22">Interacts with cathepsin A (protective protein), beta-galactosidase and N-acetylgalactosamine-6-sulfate sulfatase in a multienzyme complex.</text>
</comment>
<dbReference type="RefSeq" id="XP_019643286.1">
    <property type="nucleotide sequence ID" value="XM_019787727.1"/>
</dbReference>
<keyword evidence="10" id="KW-0732">Signal</keyword>
<dbReference type="GO" id="GO:0006689">
    <property type="term" value="P:ganglioside catabolic process"/>
    <property type="evidence" value="ECO:0007669"/>
    <property type="project" value="TreeGrafter"/>
</dbReference>
<evidence type="ECO:0000256" key="8">
    <source>
        <dbReference type="ARBA" id="ARBA00022475"/>
    </source>
</evidence>
<evidence type="ECO:0000256" key="7">
    <source>
        <dbReference type="ARBA" id="ARBA00012733"/>
    </source>
</evidence>
<feature type="domain" description="Sialidase" evidence="27">
    <location>
        <begin position="106"/>
        <end position="389"/>
    </location>
</feature>
<evidence type="ECO:0000313" key="28">
    <source>
        <dbReference type="Proteomes" id="UP000515135"/>
    </source>
</evidence>
<name>A0A6P5AMP1_BRABE</name>
<gene>
    <name evidence="29" type="primary">LOC109484461</name>
</gene>
<dbReference type="EC" id="3.2.1.18" evidence="7"/>
<sequence length="428" mass="48341">MADAKQASAMLSWLNVALRVLLVIMALMTGRLLYQRDPTSTLTKRQMDLHNGAQVAHQESVQKSPNSSDVGISLSLVHDIVLWRSHRRGEVGIFRVPVLTYTPKGNLVAITEGRRNSRSDENPKIFAVKRSTDGGATWSPSQWIVDDGKSQFKRCSYIGTIFVDDTTATIFLMYVFCEFCPTRSLMLINSTDDGITWGRPRNITNQVGRHYITHPSPGYGIQKKQEPAKGRLVVCGHGFHDGKGLVLLLSDDHGVTWRRGAFVPSVPFIQPPRGHFDPDECQPVELPDGSIHIVVRNQMIYKCHCKMVMRSFDGGETLPRKYMFLDNSLVEPKITSGVWYHNGTMFYSGPKTKMKRSKLYIRWSHDYGHTWTPGTQIWGDLAGYSALMMLPRDNSHLYILYERGTEAYFDEIAVTKLKISTATGHYVP</sequence>
<evidence type="ECO:0000256" key="10">
    <source>
        <dbReference type="ARBA" id="ARBA00022729"/>
    </source>
</evidence>
<evidence type="ECO:0000256" key="22">
    <source>
        <dbReference type="ARBA" id="ARBA00038519"/>
    </source>
</evidence>
<dbReference type="InterPro" id="IPR036278">
    <property type="entry name" value="Sialidase_sf"/>
</dbReference>
<keyword evidence="26" id="KW-0812">Transmembrane</keyword>
<keyword evidence="19" id="KW-0326">Glycosidase</keyword>
<evidence type="ECO:0000256" key="13">
    <source>
        <dbReference type="ARBA" id="ARBA00022963"/>
    </source>
</evidence>
<keyword evidence="14" id="KW-0443">Lipid metabolism</keyword>
<dbReference type="InterPro" id="IPR011040">
    <property type="entry name" value="Sialidase"/>
</dbReference>
<evidence type="ECO:0000256" key="9">
    <source>
        <dbReference type="ARBA" id="ARBA00022553"/>
    </source>
</evidence>
<keyword evidence="20" id="KW-0968">Cytoplasmic vesicle</keyword>
<dbReference type="GO" id="GO:0005765">
    <property type="term" value="C:lysosomal membrane"/>
    <property type="evidence" value="ECO:0007669"/>
    <property type="project" value="UniProtKB-SubCell"/>
</dbReference>
<keyword evidence="17" id="KW-0458">Lysosome</keyword>
<evidence type="ECO:0000256" key="6">
    <source>
        <dbReference type="ARBA" id="ARBA00009348"/>
    </source>
</evidence>
<evidence type="ECO:0000313" key="29">
    <source>
        <dbReference type="RefSeq" id="XP_019643286.1"/>
    </source>
</evidence>
<dbReference type="CDD" id="cd15482">
    <property type="entry name" value="Sialidase_non-viral"/>
    <property type="match status" value="1"/>
</dbReference>
<evidence type="ECO:0000256" key="25">
    <source>
        <dbReference type="ARBA" id="ARBA00041413"/>
    </source>
</evidence>
<dbReference type="GO" id="GO:0005886">
    <property type="term" value="C:plasma membrane"/>
    <property type="evidence" value="ECO:0007669"/>
    <property type="project" value="UniProtKB-SubCell"/>
</dbReference>
<evidence type="ECO:0000256" key="26">
    <source>
        <dbReference type="SAM" id="Phobius"/>
    </source>
</evidence>
<evidence type="ECO:0000256" key="23">
    <source>
        <dbReference type="ARBA" id="ARBA00040509"/>
    </source>
</evidence>
<dbReference type="AlphaFoldDB" id="A0A6P5AMP1"/>
<evidence type="ECO:0000256" key="16">
    <source>
        <dbReference type="ARBA" id="ARBA00023180"/>
    </source>
</evidence>
<evidence type="ECO:0000256" key="1">
    <source>
        <dbReference type="ARBA" id="ARBA00000427"/>
    </source>
</evidence>
<evidence type="ECO:0000256" key="24">
    <source>
        <dbReference type="ARBA" id="ARBA00041332"/>
    </source>
</evidence>
<dbReference type="Gene3D" id="2.120.10.10">
    <property type="match status" value="1"/>
</dbReference>
<evidence type="ECO:0000256" key="18">
    <source>
        <dbReference type="ARBA" id="ARBA00023277"/>
    </source>
</evidence>
<keyword evidence="12" id="KW-0378">Hydrolase</keyword>
<comment type="similarity">
    <text evidence="6">Belongs to the glycosyl hydrolase 33 family.</text>
</comment>
<keyword evidence="13" id="KW-0442">Lipid degradation</keyword>
<keyword evidence="8" id="KW-1003">Cell membrane</keyword>
<dbReference type="SUPFAM" id="SSF50939">
    <property type="entry name" value="Sialidases"/>
    <property type="match status" value="1"/>
</dbReference>
<evidence type="ECO:0000256" key="21">
    <source>
        <dbReference type="ARBA" id="ARBA00037235"/>
    </source>
</evidence>
<evidence type="ECO:0000256" key="5">
    <source>
        <dbReference type="ARBA" id="ARBA00004541"/>
    </source>
</evidence>
<keyword evidence="18" id="KW-0119">Carbohydrate metabolism</keyword>
<comment type="function">
    <text evidence="21">Catalyzes the removal of sialic acid (N-acetylneuraminic acid) moieties from glycoproteins and glycolipids. To be active, it is strictly dependent on its presence in the multienzyme complex. Appears to have a preference for alpha 2-3 and alpha 2-6 sialyl linkage.</text>
</comment>
<evidence type="ECO:0000256" key="14">
    <source>
        <dbReference type="ARBA" id="ARBA00023098"/>
    </source>
</evidence>
<evidence type="ECO:0000256" key="3">
    <source>
        <dbReference type="ARBA" id="ARBA00004227"/>
    </source>
</evidence>
<keyword evidence="26" id="KW-1133">Transmembrane helix</keyword>
<dbReference type="Proteomes" id="UP000515135">
    <property type="component" value="Unplaced"/>
</dbReference>
<comment type="catalytic activity">
    <reaction evidence="1">
        <text>Hydrolysis of alpha-(2-&gt;3)-, alpha-(2-&gt;6)-, alpha-(2-&gt;8)- glycosidic linkages of terminal sialic acid residues in oligosaccharides, glycoproteins, glycolipids, colominic acid and synthetic substrates.</text>
        <dbReference type="EC" id="3.2.1.18"/>
    </reaction>
</comment>
<dbReference type="OrthoDB" id="2739686at2759"/>
<dbReference type="InterPro" id="IPR026856">
    <property type="entry name" value="Sialidase_fam"/>
</dbReference>
<comment type="subcellular location">
    <subcellularLocation>
        <location evidence="4">Cell membrane</location>
    </subcellularLocation>
    <subcellularLocation>
        <location evidence="5">Cytoplasmic vesicle</location>
    </subcellularLocation>
    <subcellularLocation>
        <location evidence="3">Lysosome lumen</location>
    </subcellularLocation>
    <subcellularLocation>
        <location evidence="2">Lysosome membrane</location>
        <topology evidence="2">Peripheral membrane protein</topology>
        <orientation evidence="2">Lumenal side</orientation>
    </subcellularLocation>
</comment>
<evidence type="ECO:0000256" key="11">
    <source>
        <dbReference type="ARBA" id="ARBA00022737"/>
    </source>
</evidence>
<dbReference type="PANTHER" id="PTHR10628:SF25">
    <property type="entry name" value="SIALIDASE-1"/>
    <property type="match status" value="1"/>
</dbReference>